<evidence type="ECO:0008006" key="4">
    <source>
        <dbReference type="Google" id="ProtNLM"/>
    </source>
</evidence>
<evidence type="ECO:0000313" key="2">
    <source>
        <dbReference type="EMBL" id="RYC03600.1"/>
    </source>
</evidence>
<keyword evidence="3" id="KW-1185">Reference proteome</keyword>
<evidence type="ECO:0000313" key="3">
    <source>
        <dbReference type="Proteomes" id="UP000293291"/>
    </source>
</evidence>
<reference evidence="2 3" key="1">
    <citation type="submission" date="2019-01" db="EMBL/GenBank/DDBJ databases">
        <title>Novel species of Nocardioides.</title>
        <authorList>
            <person name="Liu Q."/>
            <person name="Xin Y.-H."/>
        </authorList>
    </citation>
    <scope>NUCLEOTIDE SEQUENCE [LARGE SCALE GENOMIC DNA]</scope>
    <source>
        <strain evidence="2 3">CGMCC 4.6875</strain>
    </source>
</reference>
<dbReference type="Proteomes" id="UP000293291">
    <property type="component" value="Unassembled WGS sequence"/>
</dbReference>
<name>A0A4Q2SHX9_9ACTN</name>
<organism evidence="2 3">
    <name type="scientific">Nocardioides ganghwensis</name>
    <dbReference type="NCBI Taxonomy" id="252230"/>
    <lineage>
        <taxon>Bacteria</taxon>
        <taxon>Bacillati</taxon>
        <taxon>Actinomycetota</taxon>
        <taxon>Actinomycetes</taxon>
        <taxon>Propionibacteriales</taxon>
        <taxon>Nocardioidaceae</taxon>
        <taxon>Nocardioides</taxon>
    </lineage>
</organism>
<dbReference type="OrthoDB" id="3750796at2"/>
<dbReference type="EMBL" id="SDWU01000004">
    <property type="protein sequence ID" value="RYC03600.1"/>
    <property type="molecule type" value="Genomic_DNA"/>
</dbReference>
<dbReference type="RefSeq" id="WP_129453698.1">
    <property type="nucleotide sequence ID" value="NZ_JACXYX010000004.1"/>
</dbReference>
<proteinExistence type="predicted"/>
<accession>A0A4Q2SHX9</accession>
<evidence type="ECO:0000256" key="1">
    <source>
        <dbReference type="SAM" id="SignalP"/>
    </source>
</evidence>
<feature type="chain" id="PRO_5038378747" description="DUF4333 domain-containing protein" evidence="1">
    <location>
        <begin position="23"/>
        <end position="160"/>
    </location>
</feature>
<dbReference type="PROSITE" id="PS51257">
    <property type="entry name" value="PROKAR_LIPOPROTEIN"/>
    <property type="match status" value="1"/>
</dbReference>
<protein>
    <recommendedName>
        <fullName evidence="4">DUF4333 domain-containing protein</fullName>
    </recommendedName>
</protein>
<feature type="signal peptide" evidence="1">
    <location>
        <begin position="1"/>
        <end position="22"/>
    </location>
</feature>
<keyword evidence="1" id="KW-0732">Signal</keyword>
<sequence>MNCISKNTAAWMAGLVASAVLVGCGAEDPSEPGAQDVGTDDLQRSQVESGVPETCLEAFPVAMTAPEPADITLMPADWPEAPAGATLCQTSSTMDGGVEIADYATDAPGADVLDDYEAALSAYDVVRADEGLGDQLSGTAGSISFEVTTRDGAYSITFAE</sequence>
<gene>
    <name evidence="2" type="ORF">EUA07_03895</name>
</gene>
<dbReference type="AlphaFoldDB" id="A0A4Q2SHX9"/>
<comment type="caution">
    <text evidence="2">The sequence shown here is derived from an EMBL/GenBank/DDBJ whole genome shotgun (WGS) entry which is preliminary data.</text>
</comment>